<protein>
    <submittedName>
        <fullName evidence="2">Uncharacterized protein</fullName>
    </submittedName>
</protein>
<sequence>MDTDTDENSDDDDDEDLDVKKKLDEFDDEIVCESKIEDFKGKK</sequence>
<feature type="non-terminal residue" evidence="2">
    <location>
        <position position="43"/>
    </location>
</feature>
<evidence type="ECO:0000256" key="1">
    <source>
        <dbReference type="SAM" id="MobiDB-lite"/>
    </source>
</evidence>
<evidence type="ECO:0000313" key="2">
    <source>
        <dbReference type="EMBL" id="GJT52386.1"/>
    </source>
</evidence>
<reference evidence="2" key="1">
    <citation type="journal article" date="2022" name="Int. J. Mol. Sci.">
        <title>Draft Genome of Tanacetum Coccineum: Genomic Comparison of Closely Related Tanacetum-Family Plants.</title>
        <authorList>
            <person name="Yamashiro T."/>
            <person name="Shiraishi A."/>
            <person name="Nakayama K."/>
            <person name="Satake H."/>
        </authorList>
    </citation>
    <scope>NUCLEOTIDE SEQUENCE</scope>
</reference>
<name>A0ABQ5EN54_9ASTR</name>
<organism evidence="2 3">
    <name type="scientific">Tanacetum coccineum</name>
    <dbReference type="NCBI Taxonomy" id="301880"/>
    <lineage>
        <taxon>Eukaryota</taxon>
        <taxon>Viridiplantae</taxon>
        <taxon>Streptophyta</taxon>
        <taxon>Embryophyta</taxon>
        <taxon>Tracheophyta</taxon>
        <taxon>Spermatophyta</taxon>
        <taxon>Magnoliopsida</taxon>
        <taxon>eudicotyledons</taxon>
        <taxon>Gunneridae</taxon>
        <taxon>Pentapetalae</taxon>
        <taxon>asterids</taxon>
        <taxon>campanulids</taxon>
        <taxon>Asterales</taxon>
        <taxon>Asteraceae</taxon>
        <taxon>Asteroideae</taxon>
        <taxon>Anthemideae</taxon>
        <taxon>Anthemidinae</taxon>
        <taxon>Tanacetum</taxon>
    </lineage>
</organism>
<accession>A0ABQ5EN54</accession>
<proteinExistence type="predicted"/>
<reference evidence="2" key="2">
    <citation type="submission" date="2022-01" db="EMBL/GenBank/DDBJ databases">
        <authorList>
            <person name="Yamashiro T."/>
            <person name="Shiraishi A."/>
            <person name="Satake H."/>
            <person name="Nakayama K."/>
        </authorList>
    </citation>
    <scope>NUCLEOTIDE SEQUENCE</scope>
</reference>
<gene>
    <name evidence="2" type="ORF">Tco_0978543</name>
</gene>
<feature type="region of interest" description="Disordered" evidence="1">
    <location>
        <begin position="1"/>
        <end position="20"/>
    </location>
</feature>
<dbReference type="Proteomes" id="UP001151760">
    <property type="component" value="Unassembled WGS sequence"/>
</dbReference>
<evidence type="ECO:0000313" key="3">
    <source>
        <dbReference type="Proteomes" id="UP001151760"/>
    </source>
</evidence>
<keyword evidence="3" id="KW-1185">Reference proteome</keyword>
<feature type="compositionally biased region" description="Acidic residues" evidence="1">
    <location>
        <begin position="1"/>
        <end position="17"/>
    </location>
</feature>
<comment type="caution">
    <text evidence="2">The sequence shown here is derived from an EMBL/GenBank/DDBJ whole genome shotgun (WGS) entry which is preliminary data.</text>
</comment>
<dbReference type="EMBL" id="BQNB010016491">
    <property type="protein sequence ID" value="GJT52386.1"/>
    <property type="molecule type" value="Genomic_DNA"/>
</dbReference>